<proteinExistence type="predicted"/>
<evidence type="ECO:0000313" key="2">
    <source>
        <dbReference type="Proteomes" id="UP000318422"/>
    </source>
</evidence>
<organism evidence="1 2">
    <name type="scientific">Zoogloea ramigera</name>
    <dbReference type="NCBI Taxonomy" id="350"/>
    <lineage>
        <taxon>Bacteria</taxon>
        <taxon>Pseudomonadati</taxon>
        <taxon>Pseudomonadota</taxon>
        <taxon>Betaproteobacteria</taxon>
        <taxon>Rhodocyclales</taxon>
        <taxon>Zoogloeaceae</taxon>
        <taxon>Zoogloea</taxon>
    </lineage>
</organism>
<gene>
    <name evidence="1" type="ORF">ZRA01_23440</name>
</gene>
<name>A0A4Y4CTP2_ZOORA</name>
<dbReference type="OrthoDB" id="9856060at2"/>
<protein>
    <submittedName>
        <fullName evidence="1">Uncharacterized protein</fullName>
    </submittedName>
</protein>
<reference evidence="1 2" key="1">
    <citation type="submission" date="2019-06" db="EMBL/GenBank/DDBJ databases">
        <title>Whole genome shotgun sequence of Zoogloea ramigera NBRC 15342.</title>
        <authorList>
            <person name="Hosoyama A."/>
            <person name="Uohara A."/>
            <person name="Ohji S."/>
            <person name="Ichikawa N."/>
        </authorList>
    </citation>
    <scope>NUCLEOTIDE SEQUENCE [LARGE SCALE GENOMIC DNA]</scope>
    <source>
        <strain evidence="1 2">NBRC 15342</strain>
    </source>
</reference>
<dbReference type="AlphaFoldDB" id="A0A4Y4CTP2"/>
<keyword evidence="2" id="KW-1185">Reference proteome</keyword>
<evidence type="ECO:0000313" key="1">
    <source>
        <dbReference type="EMBL" id="GEC96271.1"/>
    </source>
</evidence>
<accession>A0A4Y4CTP2</accession>
<dbReference type="Proteomes" id="UP000318422">
    <property type="component" value="Unassembled WGS sequence"/>
</dbReference>
<comment type="caution">
    <text evidence="1">The sequence shown here is derived from an EMBL/GenBank/DDBJ whole genome shotgun (WGS) entry which is preliminary data.</text>
</comment>
<sequence length="119" mass="13121">MSTETQPLQTDHINFKDFDKGYAPFAEALRSLGFNWQIALTEDLKGFCRVHGGDAQLFFRLPAATQGPAGTEVTERTVISDLWSGVSETLAVNRQKQPGKLIKVRSMQLDGSTLTFSVS</sequence>
<dbReference type="RefSeq" id="WP_141352425.1">
    <property type="nucleotide sequence ID" value="NZ_BJNV01000039.1"/>
</dbReference>
<dbReference type="EMBL" id="BJNV01000039">
    <property type="protein sequence ID" value="GEC96271.1"/>
    <property type="molecule type" value="Genomic_DNA"/>
</dbReference>